<protein>
    <submittedName>
        <fullName evidence="3">Gfo/Idh/MocA family oxidoreductase</fullName>
    </submittedName>
</protein>
<evidence type="ECO:0000259" key="2">
    <source>
        <dbReference type="Pfam" id="PF22725"/>
    </source>
</evidence>
<feature type="domain" description="GFO/IDH/MocA-like oxidoreductase" evidence="2">
    <location>
        <begin position="145"/>
        <end position="276"/>
    </location>
</feature>
<name>A0ABX1GM61_9FLAO</name>
<organism evidence="3 4">
    <name type="scientific">Croceivirga thetidis</name>
    <dbReference type="NCBI Taxonomy" id="2721623"/>
    <lineage>
        <taxon>Bacteria</taxon>
        <taxon>Pseudomonadati</taxon>
        <taxon>Bacteroidota</taxon>
        <taxon>Flavobacteriia</taxon>
        <taxon>Flavobacteriales</taxon>
        <taxon>Flavobacteriaceae</taxon>
        <taxon>Croceivirga</taxon>
    </lineage>
</organism>
<keyword evidence="4" id="KW-1185">Reference proteome</keyword>
<dbReference type="SUPFAM" id="SSF51735">
    <property type="entry name" value="NAD(P)-binding Rossmann-fold domains"/>
    <property type="match status" value="1"/>
</dbReference>
<dbReference type="EMBL" id="JAAWWL010000001">
    <property type="protein sequence ID" value="NKI31012.1"/>
    <property type="molecule type" value="Genomic_DNA"/>
</dbReference>
<dbReference type="InterPro" id="IPR000683">
    <property type="entry name" value="Gfo/Idh/MocA-like_OxRdtase_N"/>
</dbReference>
<dbReference type="InterPro" id="IPR055170">
    <property type="entry name" value="GFO_IDH_MocA-like_dom"/>
</dbReference>
<dbReference type="InterPro" id="IPR051317">
    <property type="entry name" value="Gfo/Idh/MocA_oxidoreduct"/>
</dbReference>
<dbReference type="Pfam" id="PF22725">
    <property type="entry name" value="GFO_IDH_MocA_C3"/>
    <property type="match status" value="1"/>
</dbReference>
<dbReference type="InterPro" id="IPR036291">
    <property type="entry name" value="NAD(P)-bd_dom_sf"/>
</dbReference>
<dbReference type="SUPFAM" id="SSF55347">
    <property type="entry name" value="Glyceraldehyde-3-phosphate dehydrogenase-like, C-terminal domain"/>
    <property type="match status" value="1"/>
</dbReference>
<dbReference type="Proteomes" id="UP000718451">
    <property type="component" value="Unassembled WGS sequence"/>
</dbReference>
<proteinExistence type="predicted"/>
<dbReference type="PANTHER" id="PTHR43708">
    <property type="entry name" value="CONSERVED EXPRESSED OXIDOREDUCTASE (EUROFUNG)"/>
    <property type="match status" value="1"/>
</dbReference>
<accession>A0ABX1GM61</accession>
<dbReference type="RefSeq" id="WP_168551212.1">
    <property type="nucleotide sequence ID" value="NZ_JAAWWL010000001.1"/>
</dbReference>
<evidence type="ECO:0000313" key="3">
    <source>
        <dbReference type="EMBL" id="NKI31012.1"/>
    </source>
</evidence>
<reference evidence="3 4" key="1">
    <citation type="submission" date="2020-04" db="EMBL/GenBank/DDBJ databases">
        <authorList>
            <person name="Yoon J."/>
        </authorList>
    </citation>
    <scope>NUCLEOTIDE SEQUENCE [LARGE SCALE GENOMIC DNA]</scope>
    <source>
        <strain evidence="3 4">DJ-13</strain>
    </source>
</reference>
<dbReference type="Gene3D" id="3.30.360.10">
    <property type="entry name" value="Dihydrodipicolinate Reductase, domain 2"/>
    <property type="match status" value="1"/>
</dbReference>
<evidence type="ECO:0000259" key="1">
    <source>
        <dbReference type="Pfam" id="PF01408"/>
    </source>
</evidence>
<comment type="caution">
    <text evidence="3">The sequence shown here is derived from an EMBL/GenBank/DDBJ whole genome shotgun (WGS) entry which is preliminary data.</text>
</comment>
<sequence>MPKKIRLGILGGGGDSLIGILHRVASQINDNYEIVGAVFNPDHNASIEFAKQIDVPTNRIYKDFDTLIEEELKLPEEERIQVCSVQTPNFLHYPMAKKLLDNGFHVICEKPMTMTYEEAKSLQESHTKSGKVFALTHTYTGYPMVRQMREMIKAGALGKIHKVDARYYQGWINPIIHDKEQRSSVWRLDPTKAGISSCMGDIGVHAFNLVEYTTGLDVKSILCDFNYLYEDNQMDVDGTVLIRMGEHVKGVIRASQVATEEENGLAIRIYGQKGGFVWEQEKPNFLYYFEEGKPLQVYKPGHQYNSEFSLEGTKLPPGHPEGIFDSMANIYLGAARAIRGEAQNDGAFPTMRDGVRGMNFIEATVESHKSGNVWVELD</sequence>
<evidence type="ECO:0000313" key="4">
    <source>
        <dbReference type="Proteomes" id="UP000718451"/>
    </source>
</evidence>
<dbReference type="Gene3D" id="3.40.50.720">
    <property type="entry name" value="NAD(P)-binding Rossmann-like Domain"/>
    <property type="match status" value="1"/>
</dbReference>
<dbReference type="Pfam" id="PF01408">
    <property type="entry name" value="GFO_IDH_MocA"/>
    <property type="match status" value="1"/>
</dbReference>
<feature type="domain" description="Gfo/Idh/MocA-like oxidoreductase N-terminal" evidence="1">
    <location>
        <begin position="6"/>
        <end position="136"/>
    </location>
</feature>
<gene>
    <name evidence="3" type="ORF">HCU67_03595</name>
</gene>
<dbReference type="PANTHER" id="PTHR43708:SF3">
    <property type="entry name" value="OXIDOREDUCTASE"/>
    <property type="match status" value="1"/>
</dbReference>